<organism evidence="4 5">
    <name type="scientific">Umbelopsis vinacea</name>
    <dbReference type="NCBI Taxonomy" id="44442"/>
    <lineage>
        <taxon>Eukaryota</taxon>
        <taxon>Fungi</taxon>
        <taxon>Fungi incertae sedis</taxon>
        <taxon>Mucoromycota</taxon>
        <taxon>Mucoromycotina</taxon>
        <taxon>Umbelopsidomycetes</taxon>
        <taxon>Umbelopsidales</taxon>
        <taxon>Umbelopsidaceae</taxon>
        <taxon>Umbelopsis</taxon>
    </lineage>
</organism>
<dbReference type="SMART" id="SM00563">
    <property type="entry name" value="PlsC"/>
    <property type="match status" value="1"/>
</dbReference>
<feature type="transmembrane region" description="Helical" evidence="2">
    <location>
        <begin position="412"/>
        <end position="431"/>
    </location>
</feature>
<dbReference type="InterPro" id="IPR002123">
    <property type="entry name" value="Plipid/glycerol_acylTrfase"/>
</dbReference>
<keyword evidence="2" id="KW-1133">Transmembrane helix</keyword>
<feature type="compositionally biased region" description="Basic residues" evidence="1">
    <location>
        <begin position="691"/>
        <end position="702"/>
    </location>
</feature>
<dbReference type="Pfam" id="PF01553">
    <property type="entry name" value="Acyltransferase"/>
    <property type="match status" value="1"/>
</dbReference>
<proteinExistence type="predicted"/>
<dbReference type="EMBL" id="JAEPRA010000011">
    <property type="protein sequence ID" value="KAG2178394.1"/>
    <property type="molecule type" value="Genomic_DNA"/>
</dbReference>
<name>A0A8H7PQ54_9FUNG</name>
<feature type="domain" description="Phospholipid/glycerol acyltransferase" evidence="3">
    <location>
        <begin position="43"/>
        <end position="251"/>
    </location>
</feature>
<accession>A0A8H7PQ54</accession>
<feature type="transmembrane region" description="Helical" evidence="2">
    <location>
        <begin position="443"/>
        <end position="466"/>
    </location>
</feature>
<dbReference type="OrthoDB" id="2427554at2759"/>
<dbReference type="GO" id="GO:0016287">
    <property type="term" value="F:glycerone-phosphate O-acyltransferase activity"/>
    <property type="evidence" value="ECO:0007669"/>
    <property type="project" value="TreeGrafter"/>
</dbReference>
<dbReference type="AlphaFoldDB" id="A0A8H7PQ54"/>
<dbReference type="Proteomes" id="UP000612746">
    <property type="component" value="Unassembled WGS sequence"/>
</dbReference>
<dbReference type="GO" id="GO:0008654">
    <property type="term" value="P:phospholipid biosynthetic process"/>
    <property type="evidence" value="ECO:0007669"/>
    <property type="project" value="TreeGrafter"/>
</dbReference>
<evidence type="ECO:0000256" key="2">
    <source>
        <dbReference type="SAM" id="Phobius"/>
    </source>
</evidence>
<evidence type="ECO:0000259" key="3">
    <source>
        <dbReference type="SMART" id="SM00563"/>
    </source>
</evidence>
<evidence type="ECO:0000313" key="4">
    <source>
        <dbReference type="EMBL" id="KAG2178394.1"/>
    </source>
</evidence>
<feature type="transmembrane region" description="Helical" evidence="2">
    <location>
        <begin position="496"/>
        <end position="518"/>
    </location>
</feature>
<protein>
    <recommendedName>
        <fullName evidence="3">Phospholipid/glycerol acyltransferase domain-containing protein</fullName>
    </recommendedName>
</protein>
<comment type="caution">
    <text evidence="4">The sequence shown here is derived from an EMBL/GenBank/DDBJ whole genome shotgun (WGS) entry which is preliminary data.</text>
</comment>
<reference evidence="4" key="1">
    <citation type="submission" date="2020-12" db="EMBL/GenBank/DDBJ databases">
        <title>Metabolic potential, ecology and presence of endohyphal bacteria is reflected in genomic diversity of Mucoromycotina.</title>
        <authorList>
            <person name="Muszewska A."/>
            <person name="Okrasinska A."/>
            <person name="Steczkiewicz K."/>
            <person name="Drgas O."/>
            <person name="Orlowska M."/>
            <person name="Perlinska-Lenart U."/>
            <person name="Aleksandrzak-Piekarczyk T."/>
            <person name="Szatraj K."/>
            <person name="Zielenkiewicz U."/>
            <person name="Pilsyk S."/>
            <person name="Malc E."/>
            <person name="Mieczkowski P."/>
            <person name="Kruszewska J.S."/>
            <person name="Biernat P."/>
            <person name="Pawlowska J."/>
        </authorList>
    </citation>
    <scope>NUCLEOTIDE SEQUENCE</scope>
    <source>
        <strain evidence="4">WA0000051536</strain>
    </source>
</reference>
<keyword evidence="5" id="KW-1185">Reference proteome</keyword>
<sequence>MAQARTNFFYDLALWIFNIMLDVFFKEIRPRGSHRIPREGPVIFVVAPHVNQFVDPLILMRECGRRVSFLIAEKSMHQRGIGMFARMINAIPVIRPQDLAKPGQGRIQLLNTKTDPLRITGIDTKFTTELQPKFSIVLPKNVAQMEVVQVLSDTEILIKKEVKEAKALALLTSPEGSAYKCIPHVEQDSVYKVVHDELNNNQCITIFPEGGSHDRAEMLPLKAGVTLMALGAMAKYPGLDVKIVPCGTYFCSTKGPCGDDVGTNRCIVGLNYFHAHRFRSRAVIEFGDPVTISADMVQKFKEGGNTKRDVCSKLLDIIYNALKSVTVNASNYETLMMIQAARRLYKPAHRKLHISQVVDLNRRFVIGYNIYKDDPKVIELQHKVLAYNQLIKYHGLKDHQVPKTNLRRRETFALLSYRLMLFSVWGILAFPGYVSTSFSSFHIAFNFLTGVVHYSAVLNLPIAIVAKYISTRKAKEALAGSTVKLAGRDVLATWKLLVGLVLIPTLYGLYSFVAFVFLMRTELNWKYKVFIPLTIWNTLPFISYASMRFAENGLEVYRSIRPLYVRLVDRDSAEGLRQNRERLSTDITDLINEYAPKVFNDFDPDNVFRPASVAAMDAANSSGPSTPGIDLQRLASGFFTNAAARIDWLDDRNIFNWGRQEESEVDDSLYFLDRNSGGITGSASEVEITAHKRRKSTGRRSRTGSLIHGDGGGMKVDSMTTLNVKKPFGELRLPVAKRSGFKHNEEQDGLGSEATIDYLRVEDDGYAGDREEISKFSKKTI</sequence>
<dbReference type="PANTHER" id="PTHR31605:SF0">
    <property type="entry name" value="GLYCEROL-3-PHOSPHATE O-ACYLTRANSFERASE 1"/>
    <property type="match status" value="1"/>
</dbReference>
<gene>
    <name evidence="4" type="ORF">INT44_001546</name>
</gene>
<dbReference type="SUPFAM" id="SSF69593">
    <property type="entry name" value="Glycerol-3-phosphate (1)-acyltransferase"/>
    <property type="match status" value="2"/>
</dbReference>
<evidence type="ECO:0000313" key="5">
    <source>
        <dbReference type="Proteomes" id="UP000612746"/>
    </source>
</evidence>
<dbReference type="InterPro" id="IPR052744">
    <property type="entry name" value="GPAT/DAPAT"/>
</dbReference>
<dbReference type="PANTHER" id="PTHR31605">
    <property type="entry name" value="GLYCEROL-3-PHOSPHATE O-ACYLTRANSFERASE 1"/>
    <property type="match status" value="1"/>
</dbReference>
<keyword evidence="2" id="KW-0812">Transmembrane</keyword>
<feature type="region of interest" description="Disordered" evidence="1">
    <location>
        <begin position="691"/>
        <end position="712"/>
    </location>
</feature>
<dbReference type="GO" id="GO:0004366">
    <property type="term" value="F:glycerol-3-phosphate O-acyltransferase activity"/>
    <property type="evidence" value="ECO:0007669"/>
    <property type="project" value="TreeGrafter"/>
</dbReference>
<evidence type="ECO:0000256" key="1">
    <source>
        <dbReference type="SAM" id="MobiDB-lite"/>
    </source>
</evidence>
<keyword evidence="2" id="KW-0472">Membrane</keyword>